<evidence type="ECO:0000313" key="3">
    <source>
        <dbReference type="WBParaSite" id="GPUH_0001468901-mRNA-1"/>
    </source>
</evidence>
<gene>
    <name evidence="1" type="ORF">GPUH_LOCUS14670</name>
</gene>
<organism evidence="3">
    <name type="scientific">Gongylonema pulchrum</name>
    <dbReference type="NCBI Taxonomy" id="637853"/>
    <lineage>
        <taxon>Eukaryota</taxon>
        <taxon>Metazoa</taxon>
        <taxon>Ecdysozoa</taxon>
        <taxon>Nematoda</taxon>
        <taxon>Chromadorea</taxon>
        <taxon>Rhabditida</taxon>
        <taxon>Spirurina</taxon>
        <taxon>Spiruromorpha</taxon>
        <taxon>Spiruroidea</taxon>
        <taxon>Gongylonematidae</taxon>
        <taxon>Gongylonema</taxon>
    </lineage>
</organism>
<reference evidence="1 2" key="2">
    <citation type="submission" date="2018-11" db="EMBL/GenBank/DDBJ databases">
        <authorList>
            <consortium name="Pathogen Informatics"/>
        </authorList>
    </citation>
    <scope>NUCLEOTIDE SEQUENCE [LARGE SCALE GENOMIC DNA]</scope>
</reference>
<dbReference type="WBParaSite" id="GPUH_0001468901-mRNA-1">
    <property type="protein sequence ID" value="GPUH_0001468901-mRNA-1"/>
    <property type="gene ID" value="GPUH_0001468901"/>
</dbReference>
<proteinExistence type="predicted"/>
<dbReference type="OrthoDB" id="5876225at2759"/>
<name>A0A183E129_9BILA</name>
<accession>A0A183E129</accession>
<dbReference type="Proteomes" id="UP000271098">
    <property type="component" value="Unassembled WGS sequence"/>
</dbReference>
<sequence length="147" mass="16794">MPILSQVVRCASCVMRVHAKKGHKVTKFGETDEGIKSTVDLITSIQKSAEEQTETCFRSVSACCSFLEKIPKVMREHLARFEGLKSGIANRHFVPKKDLNERVMRADQMQLVYVESMTAVKCFRMKYQRVPLMSKMLELNVLSVHEV</sequence>
<protein>
    <submittedName>
        <fullName evidence="3">BAR domain-containing protein</fullName>
    </submittedName>
</protein>
<evidence type="ECO:0000313" key="2">
    <source>
        <dbReference type="Proteomes" id="UP000271098"/>
    </source>
</evidence>
<keyword evidence="2" id="KW-1185">Reference proteome</keyword>
<dbReference type="AlphaFoldDB" id="A0A183E129"/>
<reference evidence="3" key="1">
    <citation type="submission" date="2016-06" db="UniProtKB">
        <authorList>
            <consortium name="WormBaseParasite"/>
        </authorList>
    </citation>
    <scope>IDENTIFICATION</scope>
</reference>
<dbReference type="EMBL" id="UYRT01081530">
    <property type="protein sequence ID" value="VDN24572.1"/>
    <property type="molecule type" value="Genomic_DNA"/>
</dbReference>
<evidence type="ECO:0000313" key="1">
    <source>
        <dbReference type="EMBL" id="VDN24572.1"/>
    </source>
</evidence>